<evidence type="ECO:0000313" key="5">
    <source>
        <dbReference type="Proteomes" id="UP001500943"/>
    </source>
</evidence>
<sequence length="383" mass="41674">MTNVIRHGIIGCGNIGRTHANALVELDEVKLVAVCDIDVEKARAIADAHGVEHVFSSVEAMFAAVELDTVSVATDHKNHFAPSMFAIEHGVNVIVEKPITTSLDEAHQLVAAAKAKGVKLGGVFQRRFFPSAQRMHQAIEDGRLGRIIAAECIAHLGRDRSYFEHDDWRGTWKGEGGGVLMNMTIHMIDMLLWMVGKPTEVYGRWATLKHSEYIDVEDAATAVITFESGALATLQAVTTFENGLVKRIGGAPTPNAHTARIAPGFRLAVHGSLGDTVGMRESPEFMQATTDQWTFDGESNAVDEWYAVEAGHAGFPAFHSNQLQDFALAVLEDREPTVTGEDAYNALEVVKAVYLSESRRMPVKLPMSPADRVEADRVSSGGE</sequence>
<dbReference type="Pfam" id="PF01408">
    <property type="entry name" value="GFO_IDH_MocA"/>
    <property type="match status" value="1"/>
</dbReference>
<evidence type="ECO:0000313" key="4">
    <source>
        <dbReference type="EMBL" id="GAA1220058.1"/>
    </source>
</evidence>
<dbReference type="Proteomes" id="UP001500943">
    <property type="component" value="Unassembled WGS sequence"/>
</dbReference>
<organism evidence="4 5">
    <name type="scientific">Rhodoglobus aureus</name>
    <dbReference type="NCBI Taxonomy" id="191497"/>
    <lineage>
        <taxon>Bacteria</taxon>
        <taxon>Bacillati</taxon>
        <taxon>Actinomycetota</taxon>
        <taxon>Actinomycetes</taxon>
        <taxon>Micrococcales</taxon>
        <taxon>Microbacteriaceae</taxon>
        <taxon>Rhodoglobus</taxon>
    </lineage>
</organism>
<keyword evidence="5" id="KW-1185">Reference proteome</keyword>
<dbReference type="InterPro" id="IPR036291">
    <property type="entry name" value="NAD(P)-bd_dom_sf"/>
</dbReference>
<evidence type="ECO:0000259" key="2">
    <source>
        <dbReference type="Pfam" id="PF01408"/>
    </source>
</evidence>
<dbReference type="InterPro" id="IPR000683">
    <property type="entry name" value="Gfo/Idh/MocA-like_OxRdtase_N"/>
</dbReference>
<dbReference type="Pfam" id="PF02894">
    <property type="entry name" value="GFO_IDH_MocA_C"/>
    <property type="match status" value="1"/>
</dbReference>
<gene>
    <name evidence="4" type="ORF">GCM10009655_19540</name>
</gene>
<dbReference type="SUPFAM" id="SSF55347">
    <property type="entry name" value="Glyceraldehyde-3-phosphate dehydrogenase-like, C-terminal domain"/>
    <property type="match status" value="1"/>
</dbReference>
<proteinExistence type="inferred from homology"/>
<evidence type="ECO:0000259" key="3">
    <source>
        <dbReference type="Pfam" id="PF02894"/>
    </source>
</evidence>
<dbReference type="Gene3D" id="3.30.360.10">
    <property type="entry name" value="Dihydrodipicolinate Reductase, domain 2"/>
    <property type="match status" value="1"/>
</dbReference>
<dbReference type="Gene3D" id="3.40.50.720">
    <property type="entry name" value="NAD(P)-binding Rossmann-like Domain"/>
    <property type="match status" value="1"/>
</dbReference>
<dbReference type="InterPro" id="IPR052515">
    <property type="entry name" value="Gfo/Idh/MocA_Oxidoreductase"/>
</dbReference>
<dbReference type="EMBL" id="BAAAKW010000032">
    <property type="protein sequence ID" value="GAA1220058.1"/>
    <property type="molecule type" value="Genomic_DNA"/>
</dbReference>
<protein>
    <submittedName>
        <fullName evidence="4">Gfo/Idh/MocA family oxidoreductase</fullName>
    </submittedName>
</protein>
<feature type="domain" description="Gfo/Idh/MocA-like oxidoreductase N-terminal" evidence="2">
    <location>
        <begin position="5"/>
        <end position="120"/>
    </location>
</feature>
<dbReference type="SUPFAM" id="SSF51735">
    <property type="entry name" value="NAD(P)-binding Rossmann-fold domains"/>
    <property type="match status" value="1"/>
</dbReference>
<comment type="caution">
    <text evidence="4">The sequence shown here is derived from an EMBL/GenBank/DDBJ whole genome shotgun (WGS) entry which is preliminary data.</text>
</comment>
<dbReference type="PANTHER" id="PTHR43249:SF1">
    <property type="entry name" value="D-GLUCOSIDE 3-DEHYDROGENASE"/>
    <property type="match status" value="1"/>
</dbReference>
<dbReference type="PANTHER" id="PTHR43249">
    <property type="entry name" value="UDP-N-ACETYL-2-AMINO-2-DEOXY-D-GLUCURONATE OXIDASE"/>
    <property type="match status" value="1"/>
</dbReference>
<feature type="domain" description="Gfo/Idh/MocA-like oxidoreductase C-terminal" evidence="3">
    <location>
        <begin position="137"/>
        <end position="365"/>
    </location>
</feature>
<accession>A0ABP4GBJ0</accession>
<reference evidence="5" key="1">
    <citation type="journal article" date="2019" name="Int. J. Syst. Evol. Microbiol.">
        <title>The Global Catalogue of Microorganisms (GCM) 10K type strain sequencing project: providing services to taxonomists for standard genome sequencing and annotation.</title>
        <authorList>
            <consortium name="The Broad Institute Genomics Platform"/>
            <consortium name="The Broad Institute Genome Sequencing Center for Infectious Disease"/>
            <person name="Wu L."/>
            <person name="Ma J."/>
        </authorList>
    </citation>
    <scope>NUCLEOTIDE SEQUENCE [LARGE SCALE GENOMIC DNA]</scope>
    <source>
        <strain evidence="5">JCM 12762</strain>
    </source>
</reference>
<comment type="similarity">
    <text evidence="1">Belongs to the Gfo/Idh/MocA family.</text>
</comment>
<name>A0ABP4GBJ0_9MICO</name>
<dbReference type="InterPro" id="IPR004104">
    <property type="entry name" value="Gfo/Idh/MocA-like_OxRdtase_C"/>
</dbReference>
<evidence type="ECO:0000256" key="1">
    <source>
        <dbReference type="ARBA" id="ARBA00010928"/>
    </source>
</evidence>